<evidence type="ECO:0000313" key="3">
    <source>
        <dbReference type="Proteomes" id="UP000298138"/>
    </source>
</evidence>
<evidence type="ECO:0000256" key="1">
    <source>
        <dbReference type="SAM" id="MobiDB-lite"/>
    </source>
</evidence>
<dbReference type="InParanoid" id="A0A4S2MZ23"/>
<dbReference type="OrthoDB" id="5369448at2759"/>
<dbReference type="Proteomes" id="UP000298138">
    <property type="component" value="Unassembled WGS sequence"/>
</dbReference>
<gene>
    <name evidence="2" type="ORF">EX30DRAFT_213768</name>
</gene>
<feature type="compositionally biased region" description="Polar residues" evidence="1">
    <location>
        <begin position="167"/>
        <end position="178"/>
    </location>
</feature>
<feature type="compositionally biased region" description="Basic and acidic residues" evidence="1">
    <location>
        <begin position="89"/>
        <end position="98"/>
    </location>
</feature>
<name>A0A4S2MZ23_9PEZI</name>
<dbReference type="AlphaFoldDB" id="A0A4S2MZ23"/>
<dbReference type="STRING" id="341454.A0A4S2MZ23"/>
<reference evidence="2 3" key="1">
    <citation type="submission" date="2019-04" db="EMBL/GenBank/DDBJ databases">
        <title>Comparative genomics and transcriptomics to analyze fruiting body development in filamentous ascomycetes.</title>
        <authorList>
            <consortium name="DOE Joint Genome Institute"/>
            <person name="Lutkenhaus R."/>
            <person name="Traeger S."/>
            <person name="Breuer J."/>
            <person name="Kuo A."/>
            <person name="Lipzen A."/>
            <person name="Pangilinan J."/>
            <person name="Dilworth D."/>
            <person name="Sandor L."/>
            <person name="Poggeler S."/>
            <person name="Barry K."/>
            <person name="Grigoriev I.V."/>
            <person name="Nowrousian M."/>
        </authorList>
    </citation>
    <scope>NUCLEOTIDE SEQUENCE [LARGE SCALE GENOMIC DNA]</scope>
    <source>
        <strain evidence="2 3">CBS 389.68</strain>
    </source>
</reference>
<feature type="compositionally biased region" description="Polar residues" evidence="1">
    <location>
        <begin position="202"/>
        <end position="217"/>
    </location>
</feature>
<evidence type="ECO:0000313" key="2">
    <source>
        <dbReference type="EMBL" id="TGZ82048.1"/>
    </source>
</evidence>
<sequence>MAKSRANATATLKTKRPKSPTKRSSATAVQADTPPPTATFDPNFGSPGSVEVHYAGPIEPPSPPSSVDEHHDDGEKVMGVASPILSSSDEEHDHHHNGVAEMISSVEHQNLPPYSLPDCMSQSHYEPGDADYDYDGPVSSMDDPEGEWESDSGPGASFHERKRHGGSDSTNSSASPETISRARKSVTPTSSGKMFQRPPHLSPSSTARRQTGNYFTSRASSANYSDIGMEERKTPLVLLHMSLLLLPGAEEPILRKITPTMLQRGLLIEHPRSDYQLLEELIFDALGLDEPYNLDDDKDEAGSEEDENDLSDTAAWEKSMGIRRIEGRDKWELRIYASNGLMTAGAWRKVWNDMERIDVEIGPRDWRTRKTSPNSVAGTFETLELLLEILAKMR</sequence>
<feature type="compositionally biased region" description="Basic and acidic residues" evidence="1">
    <location>
        <begin position="67"/>
        <end position="76"/>
    </location>
</feature>
<proteinExistence type="predicted"/>
<dbReference type="EMBL" id="ML220116">
    <property type="protein sequence ID" value="TGZ82048.1"/>
    <property type="molecule type" value="Genomic_DNA"/>
</dbReference>
<feature type="compositionally biased region" description="Polar residues" evidence="1">
    <location>
        <begin position="1"/>
        <end position="12"/>
    </location>
</feature>
<keyword evidence="3" id="KW-1185">Reference proteome</keyword>
<protein>
    <submittedName>
        <fullName evidence="2">Uncharacterized protein</fullName>
    </submittedName>
</protein>
<organism evidence="2 3">
    <name type="scientific">Ascodesmis nigricans</name>
    <dbReference type="NCBI Taxonomy" id="341454"/>
    <lineage>
        <taxon>Eukaryota</taxon>
        <taxon>Fungi</taxon>
        <taxon>Dikarya</taxon>
        <taxon>Ascomycota</taxon>
        <taxon>Pezizomycotina</taxon>
        <taxon>Pezizomycetes</taxon>
        <taxon>Pezizales</taxon>
        <taxon>Ascodesmidaceae</taxon>
        <taxon>Ascodesmis</taxon>
    </lineage>
</organism>
<accession>A0A4S2MZ23</accession>
<feature type="region of interest" description="Disordered" evidence="1">
    <location>
        <begin position="1"/>
        <end position="217"/>
    </location>
</feature>